<dbReference type="PANTHER" id="PTHR43544">
    <property type="entry name" value="SHORT-CHAIN DEHYDROGENASE/REDUCTASE"/>
    <property type="match status" value="1"/>
</dbReference>
<gene>
    <name evidence="1" type="ORF">CNF02_12285</name>
</gene>
<proteinExistence type="predicted"/>
<evidence type="ECO:0000313" key="2">
    <source>
        <dbReference type="Proteomes" id="UP000219329"/>
    </source>
</evidence>
<dbReference type="CDD" id="cd05325">
    <property type="entry name" value="carb_red_sniffer_like_SDR_c"/>
    <property type="match status" value="1"/>
</dbReference>
<dbReference type="GO" id="GO:0016491">
    <property type="term" value="F:oxidoreductase activity"/>
    <property type="evidence" value="ECO:0007669"/>
    <property type="project" value="TreeGrafter"/>
</dbReference>
<accession>A0A2A5W7R4</accession>
<organism evidence="1 2">
    <name type="scientific">OM182 bacterium MED-G28</name>
    <dbReference type="NCBI Taxonomy" id="1986256"/>
    <lineage>
        <taxon>Bacteria</taxon>
        <taxon>Pseudomonadati</taxon>
        <taxon>Pseudomonadota</taxon>
        <taxon>Gammaproteobacteria</taxon>
        <taxon>OMG group</taxon>
        <taxon>OM182 clade</taxon>
    </lineage>
</organism>
<name>A0A2A5W7R4_9GAMM</name>
<dbReference type="GO" id="GO:0005737">
    <property type="term" value="C:cytoplasm"/>
    <property type="evidence" value="ECO:0007669"/>
    <property type="project" value="TreeGrafter"/>
</dbReference>
<dbReference type="PRINTS" id="PR00081">
    <property type="entry name" value="GDHRDH"/>
</dbReference>
<dbReference type="EMBL" id="NTJZ01000018">
    <property type="protein sequence ID" value="PDH32323.1"/>
    <property type="molecule type" value="Genomic_DNA"/>
</dbReference>
<comment type="caution">
    <text evidence="1">The sequence shown here is derived from an EMBL/GenBank/DDBJ whole genome shotgun (WGS) entry which is preliminary data.</text>
</comment>
<reference evidence="1 2" key="1">
    <citation type="submission" date="2017-08" db="EMBL/GenBank/DDBJ databases">
        <title>Fine stratification of microbial communities through a metagenomic profile of the photic zone.</title>
        <authorList>
            <person name="Haro-Moreno J.M."/>
            <person name="Lopez-Perez M."/>
            <person name="De La Torre J."/>
            <person name="Picazo A."/>
            <person name="Camacho A."/>
            <person name="Rodriguez-Valera F."/>
        </authorList>
    </citation>
    <scope>NUCLEOTIDE SEQUENCE [LARGE SCALE GENOMIC DNA]</scope>
    <source>
        <strain evidence="1">MED-G28</strain>
    </source>
</reference>
<dbReference type="SUPFAM" id="SSF51735">
    <property type="entry name" value="NAD(P)-binding Rossmann-fold domains"/>
    <property type="match status" value="1"/>
</dbReference>
<dbReference type="Gene3D" id="3.40.50.720">
    <property type="entry name" value="NAD(P)-binding Rossmann-like Domain"/>
    <property type="match status" value="1"/>
</dbReference>
<dbReference type="AlphaFoldDB" id="A0A2A5W7R4"/>
<dbReference type="Pfam" id="PF00106">
    <property type="entry name" value="adh_short"/>
    <property type="match status" value="1"/>
</dbReference>
<dbReference type="InterPro" id="IPR002347">
    <property type="entry name" value="SDR_fam"/>
</dbReference>
<protein>
    <submittedName>
        <fullName evidence="1">Short-chain dehydrogenase</fullName>
    </submittedName>
</protein>
<dbReference type="PANTHER" id="PTHR43544:SF12">
    <property type="entry name" value="NAD(P)-BINDING ROSSMANN-FOLD SUPERFAMILY PROTEIN"/>
    <property type="match status" value="1"/>
</dbReference>
<sequence length="247" mass="27600">MSDARFSSVLVIGANSAIASALVSKLLEKNPNTKLVAISRSAEPSGTSSHESQIRWIQSDYSEQSMSSICAILGSREEKFDRVFICNGILHEGEIGPEKRLQEVNVSSLNKIFHVNAFIPILWLKHLVPIIEKDLPSVVTVFSARVGSIDDNQRGGWYGYRSSKAAMNMLLKTAAIEYRRFSDNIKFLAFHPGTTDTPLSKPFQKTVPSGKLFKPEFVAERLIMLIENLPEEPALNFLDWEGKTVTW</sequence>
<dbReference type="InterPro" id="IPR036291">
    <property type="entry name" value="NAD(P)-bd_dom_sf"/>
</dbReference>
<dbReference type="InterPro" id="IPR051468">
    <property type="entry name" value="Fungal_SecMetab_SDRs"/>
</dbReference>
<dbReference type="Proteomes" id="UP000219329">
    <property type="component" value="Unassembled WGS sequence"/>
</dbReference>
<evidence type="ECO:0000313" key="1">
    <source>
        <dbReference type="EMBL" id="PDH32323.1"/>
    </source>
</evidence>